<accession>A0A645D2F3</accession>
<evidence type="ECO:0000313" key="2">
    <source>
        <dbReference type="EMBL" id="MPM83293.1"/>
    </source>
</evidence>
<sequence>MWQCPKCGREFENDNQQHYCGESPKTVEAYIAEHPLSIQEYLNQLRKTLLDTLPNTQERISWSMPTYWDNHNIFHFAAFKNHIGIYPGAEAIEHFSDRLVEYKTSKGAIQLPYTKPLPLELIAEIAKWCYLTGNHH</sequence>
<evidence type="ECO:0000259" key="1">
    <source>
        <dbReference type="Pfam" id="PF08818"/>
    </source>
</evidence>
<organism evidence="2">
    <name type="scientific">bioreactor metagenome</name>
    <dbReference type="NCBI Taxonomy" id="1076179"/>
    <lineage>
        <taxon>unclassified sequences</taxon>
        <taxon>metagenomes</taxon>
        <taxon>ecological metagenomes</taxon>
    </lineage>
</organism>
<dbReference type="Pfam" id="PF08818">
    <property type="entry name" value="DUF1801"/>
    <property type="match status" value="1"/>
</dbReference>
<dbReference type="InterPro" id="IPR014922">
    <property type="entry name" value="YdhG-like"/>
</dbReference>
<proteinExistence type="predicted"/>
<feature type="domain" description="YdhG-like" evidence="1">
    <location>
        <begin position="39"/>
        <end position="127"/>
    </location>
</feature>
<protein>
    <recommendedName>
        <fullName evidence="1">YdhG-like domain-containing protein</fullName>
    </recommendedName>
</protein>
<comment type="caution">
    <text evidence="2">The sequence shown here is derived from an EMBL/GenBank/DDBJ whole genome shotgun (WGS) entry which is preliminary data.</text>
</comment>
<dbReference type="SUPFAM" id="SSF159888">
    <property type="entry name" value="YdhG-like"/>
    <property type="match status" value="1"/>
</dbReference>
<reference evidence="2" key="1">
    <citation type="submission" date="2019-08" db="EMBL/GenBank/DDBJ databases">
        <authorList>
            <person name="Kucharzyk K."/>
            <person name="Murdoch R.W."/>
            <person name="Higgins S."/>
            <person name="Loffler F."/>
        </authorList>
    </citation>
    <scope>NUCLEOTIDE SEQUENCE</scope>
</reference>
<dbReference type="AlphaFoldDB" id="A0A645D2F3"/>
<dbReference type="EMBL" id="VSSQ01032124">
    <property type="protein sequence ID" value="MPM83293.1"/>
    <property type="molecule type" value="Genomic_DNA"/>
</dbReference>
<name>A0A645D2F3_9ZZZZ</name>
<dbReference type="Gene3D" id="3.90.1150.200">
    <property type="match status" value="1"/>
</dbReference>
<gene>
    <name evidence="2" type="ORF">SDC9_130356</name>
</gene>